<feature type="signal peptide" evidence="2">
    <location>
        <begin position="1"/>
        <end position="26"/>
    </location>
</feature>
<protein>
    <submittedName>
        <fullName evidence="3">Uncharacterized protein</fullName>
    </submittedName>
</protein>
<evidence type="ECO:0000313" key="3">
    <source>
        <dbReference type="EMBL" id="KKW08373.1"/>
    </source>
</evidence>
<proteinExistence type="predicted"/>
<reference evidence="3 4" key="1">
    <citation type="journal article" date="2015" name="Nature">
        <title>rRNA introns, odd ribosomes, and small enigmatic genomes across a large radiation of phyla.</title>
        <authorList>
            <person name="Brown C.T."/>
            <person name="Hug L.A."/>
            <person name="Thomas B.C."/>
            <person name="Sharon I."/>
            <person name="Castelle C.J."/>
            <person name="Singh A."/>
            <person name="Wilkins M.J."/>
            <person name="Williams K.H."/>
            <person name="Banfield J.F."/>
        </authorList>
    </citation>
    <scope>NUCLEOTIDE SEQUENCE [LARGE SCALE GENOMIC DNA]</scope>
</reference>
<name>A0A0G1VPF7_9BACT</name>
<evidence type="ECO:0000313" key="4">
    <source>
        <dbReference type="Proteomes" id="UP000033965"/>
    </source>
</evidence>
<accession>A0A0G1VPF7</accession>
<feature type="compositionally biased region" description="Pro residues" evidence="1">
    <location>
        <begin position="122"/>
        <end position="217"/>
    </location>
</feature>
<dbReference type="PATRIC" id="fig|1618669.3.peg.408"/>
<dbReference type="Proteomes" id="UP000033965">
    <property type="component" value="Unassembled WGS sequence"/>
</dbReference>
<feature type="chain" id="PRO_5002540333" evidence="2">
    <location>
        <begin position="27"/>
        <end position="217"/>
    </location>
</feature>
<feature type="compositionally biased region" description="Basic and acidic residues" evidence="1">
    <location>
        <begin position="32"/>
        <end position="59"/>
    </location>
</feature>
<evidence type="ECO:0000256" key="1">
    <source>
        <dbReference type="SAM" id="MobiDB-lite"/>
    </source>
</evidence>
<evidence type="ECO:0000256" key="2">
    <source>
        <dbReference type="SAM" id="SignalP"/>
    </source>
</evidence>
<dbReference type="AlphaFoldDB" id="A0A0G1VPF7"/>
<feature type="region of interest" description="Disordered" evidence="1">
    <location>
        <begin position="27"/>
        <end position="59"/>
    </location>
</feature>
<comment type="caution">
    <text evidence="3">The sequence shown here is derived from an EMBL/GenBank/DDBJ whole genome shotgun (WGS) entry which is preliminary data.</text>
</comment>
<organism evidence="3 4">
    <name type="scientific">Candidatus Kaiserbacteria bacterium GW2011_GWA2_49_19</name>
    <dbReference type="NCBI Taxonomy" id="1618669"/>
    <lineage>
        <taxon>Bacteria</taxon>
        <taxon>Candidatus Kaiseribacteriota</taxon>
    </lineage>
</organism>
<feature type="region of interest" description="Disordered" evidence="1">
    <location>
        <begin position="77"/>
        <end position="217"/>
    </location>
</feature>
<gene>
    <name evidence="3" type="ORF">UY44_C0011G0009</name>
</gene>
<dbReference type="EMBL" id="LCPZ01000011">
    <property type="protein sequence ID" value="KKW08373.1"/>
    <property type="molecule type" value="Genomic_DNA"/>
</dbReference>
<feature type="compositionally biased region" description="Basic and acidic residues" evidence="1">
    <location>
        <begin position="77"/>
        <end position="91"/>
    </location>
</feature>
<feature type="compositionally biased region" description="Basic and acidic residues" evidence="1">
    <location>
        <begin position="98"/>
        <end position="107"/>
    </location>
</feature>
<keyword evidence="2" id="KW-0732">Signal</keyword>
<sequence length="217" mass="23843">MNVSRMTHIPLIAAFCLVFTSAVASAKSHHGEHREKGRSLISESKRESFDRERNKHDTILKELDSSLRKLEHARWDFNPSDERSQGNKGKVDMLAPYGHDKNSDRKKLCGNNGRVIKEIEPTPVPEPEPTPVPEPEPTPVPEPEPTPVPEPEPTPVPEPEPTPVPEPEPTPVPEPEPTPVPEPEPTPVPEPEPTPVPEPEPTPEPPPSGGRPLPPAP</sequence>